<gene>
    <name evidence="10" type="ORF">Tsubulata_035478</name>
</gene>
<evidence type="ECO:0000256" key="2">
    <source>
        <dbReference type="ARBA" id="ARBA00004922"/>
    </source>
</evidence>
<keyword evidence="11" id="KW-1185">Reference proteome</keyword>
<dbReference type="Proteomes" id="UP001141552">
    <property type="component" value="Unassembled WGS sequence"/>
</dbReference>
<name>A0A9Q0FXD3_9ROSI</name>
<comment type="caution">
    <text evidence="9">Lacks conserved residue(s) required for the propagation of feature annotation.</text>
</comment>
<comment type="function">
    <text evidence="8 9">Intramembrane glycolipid transporter that operates in the biosynthetic pathway of dolichol-linked oligosaccharides, the glycan precursors employed in protein asparagine (N)-glycosylation. The sequential addition of sugars to dolichol pyrophosphate produces dolichol-linked oligosaccharides containing fourteen sugars, including two GlcNAcs, nine mannoses and three glucoses. Once assembled, the oligosaccharide is transferred from the lipid to nascent proteins by oligosaccharyltransferases. The assembly of dolichol-linked oligosaccharides begins on the cytosolic side of the endoplasmic reticulum membrane and finishes in its lumen. RFT1 could mediate the translocation of the cytosolically oriented intermediate DolPP-GlcNAc2Man5, produced by ALG11, into the ER lumen where dolichol-linked oligosaccharides assembly continues. However, the intramembrane lipid transporter activity could not be confirmed in vitro.</text>
</comment>
<evidence type="ECO:0000313" key="10">
    <source>
        <dbReference type="EMBL" id="KAJ4838056.1"/>
    </source>
</evidence>
<dbReference type="OrthoDB" id="9979195at2759"/>
<reference evidence="10" key="1">
    <citation type="submission" date="2022-02" db="EMBL/GenBank/DDBJ databases">
        <authorList>
            <person name="Henning P.M."/>
            <person name="McCubbin A.G."/>
            <person name="Shore J.S."/>
        </authorList>
    </citation>
    <scope>NUCLEOTIDE SEQUENCE</scope>
    <source>
        <strain evidence="10">F60SS</strain>
        <tissue evidence="10">Leaves</tissue>
    </source>
</reference>
<protein>
    <recommendedName>
        <fullName evidence="9">Protein RFT1 homolog</fullName>
    </recommendedName>
</protein>
<evidence type="ECO:0000256" key="8">
    <source>
        <dbReference type="ARBA" id="ARBA00045912"/>
    </source>
</evidence>
<feature type="transmembrane region" description="Helical" evidence="9">
    <location>
        <begin position="92"/>
        <end position="117"/>
    </location>
</feature>
<evidence type="ECO:0000256" key="5">
    <source>
        <dbReference type="ARBA" id="ARBA00022824"/>
    </source>
</evidence>
<evidence type="ECO:0000256" key="1">
    <source>
        <dbReference type="ARBA" id="ARBA00004477"/>
    </source>
</evidence>
<feature type="transmembrane region" description="Helical" evidence="9">
    <location>
        <begin position="393"/>
        <end position="411"/>
    </location>
</feature>
<evidence type="ECO:0000256" key="9">
    <source>
        <dbReference type="RuleBase" id="RU365067"/>
    </source>
</evidence>
<dbReference type="GO" id="GO:0006488">
    <property type="term" value="P:dolichol-linked oligosaccharide biosynthetic process"/>
    <property type="evidence" value="ECO:0007669"/>
    <property type="project" value="InterPro"/>
</dbReference>
<proteinExistence type="inferred from homology"/>
<reference evidence="10" key="2">
    <citation type="journal article" date="2023" name="Plants (Basel)">
        <title>Annotation of the Turnera subulata (Passifloraceae) Draft Genome Reveals the S-Locus Evolved after the Divergence of Turneroideae from Passifloroideae in a Stepwise Manner.</title>
        <authorList>
            <person name="Henning P.M."/>
            <person name="Roalson E.H."/>
            <person name="Mir W."/>
            <person name="McCubbin A.G."/>
            <person name="Shore J.S."/>
        </authorList>
    </citation>
    <scope>NUCLEOTIDE SEQUENCE</scope>
    <source>
        <strain evidence="10">F60SS</strain>
    </source>
</reference>
<comment type="subcellular location">
    <subcellularLocation>
        <location evidence="1 9">Endoplasmic reticulum membrane</location>
        <topology evidence="1 9">Multi-pass membrane protein</topology>
    </subcellularLocation>
</comment>
<evidence type="ECO:0000256" key="6">
    <source>
        <dbReference type="ARBA" id="ARBA00022989"/>
    </source>
</evidence>
<feature type="transmembrane region" description="Helical" evidence="9">
    <location>
        <begin position="432"/>
        <end position="456"/>
    </location>
</feature>
<dbReference type="GO" id="GO:0034203">
    <property type="term" value="P:glycolipid translocation"/>
    <property type="evidence" value="ECO:0007669"/>
    <property type="project" value="TreeGrafter"/>
</dbReference>
<dbReference type="Pfam" id="PF04506">
    <property type="entry name" value="Rft-1"/>
    <property type="match status" value="1"/>
</dbReference>
<feature type="transmembrane region" description="Helical" evidence="9">
    <location>
        <begin position="317"/>
        <end position="340"/>
    </location>
</feature>
<keyword evidence="6 9" id="KW-1133">Transmembrane helix</keyword>
<dbReference type="EMBL" id="JAKUCV010003669">
    <property type="protein sequence ID" value="KAJ4838056.1"/>
    <property type="molecule type" value="Genomic_DNA"/>
</dbReference>
<evidence type="ECO:0000256" key="3">
    <source>
        <dbReference type="ARBA" id="ARBA00010288"/>
    </source>
</evidence>
<feature type="transmembrane region" description="Helical" evidence="9">
    <location>
        <begin position="468"/>
        <end position="490"/>
    </location>
</feature>
<dbReference type="AlphaFoldDB" id="A0A9Q0FXD3"/>
<feature type="transmembrane region" description="Helical" evidence="9">
    <location>
        <begin position="193"/>
        <end position="212"/>
    </location>
</feature>
<feature type="transmembrane region" description="Helical" evidence="9">
    <location>
        <begin position="157"/>
        <end position="178"/>
    </location>
</feature>
<keyword evidence="5" id="KW-0256">Endoplasmic reticulum</keyword>
<evidence type="ECO:0000256" key="7">
    <source>
        <dbReference type="ARBA" id="ARBA00023136"/>
    </source>
</evidence>
<keyword evidence="4 9" id="KW-0812">Transmembrane</keyword>
<dbReference type="PANTHER" id="PTHR13117">
    <property type="entry name" value="ENDOPLASMIC RETICULUM MULTISPAN TRANSMEMBRANE PROTEIN-RELATED"/>
    <property type="match status" value="1"/>
</dbReference>
<feature type="transmembrane region" description="Helical" evidence="9">
    <location>
        <begin position="123"/>
        <end position="145"/>
    </location>
</feature>
<dbReference type="GO" id="GO:0005789">
    <property type="term" value="C:endoplasmic reticulum membrane"/>
    <property type="evidence" value="ECO:0007669"/>
    <property type="project" value="UniProtKB-SubCell"/>
</dbReference>
<evidence type="ECO:0000313" key="11">
    <source>
        <dbReference type="Proteomes" id="UP001141552"/>
    </source>
</evidence>
<comment type="pathway">
    <text evidence="2">Protein modification; protein glycosylation.</text>
</comment>
<organism evidence="10 11">
    <name type="scientific">Turnera subulata</name>
    <dbReference type="NCBI Taxonomy" id="218843"/>
    <lineage>
        <taxon>Eukaryota</taxon>
        <taxon>Viridiplantae</taxon>
        <taxon>Streptophyta</taxon>
        <taxon>Embryophyta</taxon>
        <taxon>Tracheophyta</taxon>
        <taxon>Spermatophyta</taxon>
        <taxon>Magnoliopsida</taxon>
        <taxon>eudicotyledons</taxon>
        <taxon>Gunneridae</taxon>
        <taxon>Pentapetalae</taxon>
        <taxon>rosids</taxon>
        <taxon>fabids</taxon>
        <taxon>Malpighiales</taxon>
        <taxon>Passifloraceae</taxon>
        <taxon>Turnera</taxon>
    </lineage>
</organism>
<feature type="transmembrane region" description="Helical" evidence="9">
    <location>
        <begin position="44"/>
        <end position="62"/>
    </location>
</feature>
<comment type="similarity">
    <text evidence="3 9">Belongs to the RFT1 family.</text>
</comment>
<keyword evidence="7 9" id="KW-0472">Membrane</keyword>
<sequence>MPDDATDSSFFNNIKFSLATHASSRIIPFCFNVFLVRHLTQEDYAVYTIQFHLFVTCVLFLSREGFRRACLRENIQCDGPMAENSAAKLLKVAWLCVPLGIIVTVAACVLVFWWQGLSYSSPYALAILINGFACMLELLAEPLYILSLTLNLQKLRFIVETAATMFRCLIMYILIAMWKNLENEIGFALSQTAYGACLCVGYWGYFLLFHGFRSCVLFPFRLGTMMDYDKQLSKMCTLFTLQSFRKLVLQEGEKMVLVWVDTPFNQAVYGLVDKLGSLVVRLLFFPLEESAYATFARSASDKSPEKSRKLGICLTEALKLILLIGLVFMAFGPSFSYSLIRILYGTKWSDGEATTALKYYCLYIIVLAMNGTSEAFLHAISTEDQLKRSNDSLLLFSLIYVVLNVLLIKSADMILRILYSTRFIKDYFKGSSLFSFGSCLPSGWVVLLLSGAITLISEKIFLDHEKFWLTFPVHLSVGLACLGASSLFIYRRERHFINRIIRIRDHMD</sequence>
<dbReference type="PANTHER" id="PTHR13117:SF5">
    <property type="entry name" value="PROTEIN RFT1 HOMOLOG"/>
    <property type="match status" value="1"/>
</dbReference>
<accession>A0A9Q0FXD3</accession>
<dbReference type="InterPro" id="IPR007594">
    <property type="entry name" value="RFT1"/>
</dbReference>
<evidence type="ECO:0000256" key="4">
    <source>
        <dbReference type="ARBA" id="ARBA00022692"/>
    </source>
</evidence>
<comment type="caution">
    <text evidence="10">The sequence shown here is derived from an EMBL/GenBank/DDBJ whole genome shotgun (WGS) entry which is preliminary data.</text>
</comment>